<dbReference type="EMBL" id="JAPZVM010000001">
    <property type="protein sequence ID" value="MCZ8371196.1"/>
    <property type="molecule type" value="Genomic_DNA"/>
</dbReference>
<dbReference type="Proteomes" id="UP001141933">
    <property type="component" value="Unassembled WGS sequence"/>
</dbReference>
<evidence type="ECO:0000313" key="2">
    <source>
        <dbReference type="EMBL" id="MCZ8371196.1"/>
    </source>
</evidence>
<organism evidence="2 3">
    <name type="scientific">Phocaeicola acetigenes</name>
    <dbReference type="NCBI Taxonomy" id="3016083"/>
    <lineage>
        <taxon>Bacteria</taxon>
        <taxon>Pseudomonadati</taxon>
        <taxon>Bacteroidota</taxon>
        <taxon>Bacteroidia</taxon>
        <taxon>Bacteroidales</taxon>
        <taxon>Bacteroidaceae</taxon>
        <taxon>Phocaeicola</taxon>
    </lineage>
</organism>
<sequence length="210" mass="23457">MRTLKNIYSLLLIAVASFGMISCDNDDNNGMLNPPEEITTDVVWGDFTGNVLMTPIEKEEGNEGLTITAKVENDTIIFDDFPIKDIVLSIVKDEETANEIVELVGKINYKIGYEPELSEQKDLVSLTLDPKPLDLSVNIPIGNEGEITPLLVRVKIEATGTNDSYIVESMNLNFKFIVREILIGSKDTDMAEIEGFVPLFFDFDMTEKIK</sequence>
<feature type="chain" id="PRO_5047412228" evidence="1">
    <location>
        <begin position="22"/>
        <end position="210"/>
    </location>
</feature>
<dbReference type="Pfam" id="PF16128">
    <property type="entry name" value="DUF4840"/>
    <property type="match status" value="1"/>
</dbReference>
<protein>
    <submittedName>
        <fullName evidence="2">DUF4840 domain-containing protein</fullName>
    </submittedName>
</protein>
<dbReference type="RefSeq" id="WP_269876274.1">
    <property type="nucleotide sequence ID" value="NZ_JAPZVM010000001.1"/>
</dbReference>
<keyword evidence="3" id="KW-1185">Reference proteome</keyword>
<dbReference type="PROSITE" id="PS51257">
    <property type="entry name" value="PROKAR_LIPOPROTEIN"/>
    <property type="match status" value="1"/>
</dbReference>
<evidence type="ECO:0000313" key="3">
    <source>
        <dbReference type="Proteomes" id="UP001141933"/>
    </source>
</evidence>
<proteinExistence type="predicted"/>
<comment type="caution">
    <text evidence="2">The sequence shown here is derived from an EMBL/GenBank/DDBJ whole genome shotgun (WGS) entry which is preliminary data.</text>
</comment>
<keyword evidence="1" id="KW-0732">Signal</keyword>
<feature type="signal peptide" evidence="1">
    <location>
        <begin position="1"/>
        <end position="21"/>
    </location>
</feature>
<gene>
    <name evidence="2" type="ORF">O6P32_00520</name>
</gene>
<accession>A0ABT4PDQ9</accession>
<dbReference type="InterPro" id="IPR032293">
    <property type="entry name" value="DUF4840"/>
</dbReference>
<reference evidence="2" key="1">
    <citation type="submission" date="2022-12" db="EMBL/GenBank/DDBJ databases">
        <title>Phocaeicola acetigenes sp. nov., isolated feces from a healthy human.</title>
        <authorList>
            <person name="Do H."/>
            <person name="Ha Y.B."/>
            <person name="Kim J.-S."/>
            <person name="Suh M.K."/>
            <person name="Kim H.S."/>
            <person name="Lee J.-S."/>
        </authorList>
    </citation>
    <scope>NUCLEOTIDE SEQUENCE</scope>
    <source>
        <strain evidence="2">KGMB11183</strain>
    </source>
</reference>
<evidence type="ECO:0000256" key="1">
    <source>
        <dbReference type="SAM" id="SignalP"/>
    </source>
</evidence>
<name>A0ABT4PDQ9_9BACT</name>